<dbReference type="InterPro" id="IPR003599">
    <property type="entry name" value="Ig_sub"/>
</dbReference>
<reference evidence="7" key="1">
    <citation type="submission" date="2012-12" db="EMBL/GenBank/DDBJ databases">
        <authorList>
            <person name="Hellsten U."/>
            <person name="Grimwood J."/>
            <person name="Chapman J.A."/>
            <person name="Shapiro H."/>
            <person name="Aerts A."/>
            <person name="Otillar R.P."/>
            <person name="Terry A.Y."/>
            <person name="Boore J.L."/>
            <person name="Simakov O."/>
            <person name="Marletaz F."/>
            <person name="Cho S.-J."/>
            <person name="Edsinger-Gonzales E."/>
            <person name="Havlak P."/>
            <person name="Kuo D.-H."/>
            <person name="Larsson T."/>
            <person name="Lv J."/>
            <person name="Arendt D."/>
            <person name="Savage R."/>
            <person name="Osoegawa K."/>
            <person name="de Jong P."/>
            <person name="Lindberg D.R."/>
            <person name="Seaver E.C."/>
            <person name="Weisblat D.A."/>
            <person name="Putnam N.H."/>
            <person name="Grigoriev I.V."/>
            <person name="Rokhsar D.S."/>
        </authorList>
    </citation>
    <scope>NUCLEOTIDE SEQUENCE</scope>
</reference>
<dbReference type="CDD" id="cd00096">
    <property type="entry name" value="Ig"/>
    <property type="match status" value="1"/>
</dbReference>
<dbReference type="EMBL" id="KB095906">
    <property type="protein sequence ID" value="ESO09826.1"/>
    <property type="molecule type" value="Genomic_DNA"/>
</dbReference>
<dbReference type="CTD" id="20213221"/>
<reference evidence="5 7" key="2">
    <citation type="journal article" date="2013" name="Nature">
        <title>Insights into bilaterian evolution from three spiralian genomes.</title>
        <authorList>
            <person name="Simakov O."/>
            <person name="Marletaz F."/>
            <person name="Cho S.J."/>
            <person name="Edsinger-Gonzales E."/>
            <person name="Havlak P."/>
            <person name="Hellsten U."/>
            <person name="Kuo D.H."/>
            <person name="Larsson T."/>
            <person name="Lv J."/>
            <person name="Arendt D."/>
            <person name="Savage R."/>
            <person name="Osoegawa K."/>
            <person name="de Jong P."/>
            <person name="Grimwood J."/>
            <person name="Chapman J.A."/>
            <person name="Shapiro H."/>
            <person name="Aerts A."/>
            <person name="Otillar R.P."/>
            <person name="Terry A.Y."/>
            <person name="Boore J.L."/>
            <person name="Grigoriev I.V."/>
            <person name="Lindberg D.R."/>
            <person name="Seaver E.C."/>
            <person name="Weisblat D.A."/>
            <person name="Putnam N.H."/>
            <person name="Rokhsar D.S."/>
        </authorList>
    </citation>
    <scope>NUCLEOTIDE SEQUENCE</scope>
</reference>
<dbReference type="Pfam" id="PF13927">
    <property type="entry name" value="Ig_3"/>
    <property type="match status" value="1"/>
</dbReference>
<evidence type="ECO:0000256" key="1">
    <source>
        <dbReference type="ARBA" id="ARBA00023157"/>
    </source>
</evidence>
<dbReference type="AlphaFoldDB" id="T1FWM6"/>
<dbReference type="SMART" id="SM00409">
    <property type="entry name" value="IG"/>
    <property type="match status" value="3"/>
</dbReference>
<feature type="domain" description="Ig-like" evidence="4">
    <location>
        <begin position="50"/>
        <end position="134"/>
    </location>
</feature>
<dbReference type="InterPro" id="IPR013783">
    <property type="entry name" value="Ig-like_fold"/>
</dbReference>
<keyword evidence="3" id="KW-0812">Transmembrane</keyword>
<dbReference type="GeneID" id="20213221"/>
<evidence type="ECO:0000256" key="3">
    <source>
        <dbReference type="SAM" id="Phobius"/>
    </source>
</evidence>
<dbReference type="InParanoid" id="T1FWM6"/>
<dbReference type="SMART" id="SM00408">
    <property type="entry name" value="IGc2"/>
    <property type="match status" value="2"/>
</dbReference>
<evidence type="ECO:0000256" key="2">
    <source>
        <dbReference type="ARBA" id="ARBA00023319"/>
    </source>
</evidence>
<keyword evidence="3" id="KW-1133">Transmembrane helix</keyword>
<dbReference type="SUPFAM" id="SSF48726">
    <property type="entry name" value="Immunoglobulin"/>
    <property type="match status" value="3"/>
</dbReference>
<feature type="domain" description="Ig-like" evidence="4">
    <location>
        <begin position="238"/>
        <end position="339"/>
    </location>
</feature>
<dbReference type="PROSITE" id="PS50835">
    <property type="entry name" value="IG_LIKE"/>
    <property type="match status" value="3"/>
</dbReference>
<feature type="transmembrane region" description="Helical" evidence="3">
    <location>
        <begin position="12"/>
        <end position="33"/>
    </location>
</feature>
<proteinExistence type="predicted"/>
<dbReference type="FunFam" id="2.60.40.10:FF:000032">
    <property type="entry name" value="palladin isoform X1"/>
    <property type="match status" value="1"/>
</dbReference>
<dbReference type="GO" id="GO:0005886">
    <property type="term" value="C:plasma membrane"/>
    <property type="evidence" value="ECO:0000318"/>
    <property type="project" value="GO_Central"/>
</dbReference>
<name>T1FWM6_HELRO</name>
<dbReference type="HOGENOM" id="CLU_568952_0_0_1"/>
<reference evidence="6" key="3">
    <citation type="submission" date="2015-06" db="UniProtKB">
        <authorList>
            <consortium name="EnsemblMetazoa"/>
        </authorList>
    </citation>
    <scope>IDENTIFICATION</scope>
</reference>
<dbReference type="InterPro" id="IPR050958">
    <property type="entry name" value="Cell_Adh-Cytoskel_Orgn"/>
</dbReference>
<dbReference type="Pfam" id="PF07679">
    <property type="entry name" value="I-set"/>
    <property type="match status" value="1"/>
</dbReference>
<protein>
    <recommendedName>
        <fullName evidence="4">Ig-like domain-containing protein</fullName>
    </recommendedName>
</protein>
<keyword evidence="3" id="KW-0472">Membrane</keyword>
<keyword evidence="2" id="KW-0393">Immunoglobulin domain</keyword>
<evidence type="ECO:0000313" key="7">
    <source>
        <dbReference type="Proteomes" id="UP000015101"/>
    </source>
</evidence>
<keyword evidence="1" id="KW-1015">Disulfide bond</keyword>
<dbReference type="KEGG" id="hro:HELRODRAFT_194990"/>
<dbReference type="InterPro" id="IPR036179">
    <property type="entry name" value="Ig-like_dom_sf"/>
</dbReference>
<dbReference type="STRING" id="6412.T1FWM6"/>
<dbReference type="eggNOG" id="KOG3510">
    <property type="taxonomic scope" value="Eukaryota"/>
</dbReference>
<keyword evidence="7" id="KW-1185">Reference proteome</keyword>
<evidence type="ECO:0000259" key="4">
    <source>
        <dbReference type="PROSITE" id="PS50835"/>
    </source>
</evidence>
<sequence length="480" mass="53855">MLVKVKEGCDVTTVIVFVSIFCSFIFICSSADATDYMIQSHEMNEDRTLGSSINFLCNVNAPLKAMNHKAYWLHEGRLIADLGNPSPLYPQFKHGYKDQSTIFLKIDPISMKDAGAYKCQINIIFNDVDSKELSQTHILVVMVPPKLKPFENTSISLSEGSSYSVKCELTDGLPPPEITWFKQAPTFDGDDDYGIPQENETLWIERATLEDGGIYTCMALNRAGNVRQSIVIKILHRPLLIDASPSPIHSGPGYTTVLFCIFYAAPNATVQWHFKGRIIQLVNVPNNRFQASIQKIEMMETYRYVLTITKMNITDFGTYECVARNKLGPNKDRKLIEVSAKPAMLKIISLSHNNTYSDRYTLEWSVASYSHLTSFHALIHLINGTKEIVYQNITIEPNNLRLPLYYSTITETKENYHQSAVITNLPESSKFSIQMMAVNKYGATDWTDVGYFQTVAGGRSSAVSSVLIACAALLMALLNK</sequence>
<dbReference type="Proteomes" id="UP000015101">
    <property type="component" value="Unassembled WGS sequence"/>
</dbReference>
<evidence type="ECO:0000313" key="5">
    <source>
        <dbReference type="EMBL" id="ESO09826.1"/>
    </source>
</evidence>
<accession>T1FWM6</accession>
<feature type="domain" description="Ig-like" evidence="4">
    <location>
        <begin position="145"/>
        <end position="233"/>
    </location>
</feature>
<dbReference type="RefSeq" id="XP_009012092.1">
    <property type="nucleotide sequence ID" value="XM_009013844.1"/>
</dbReference>
<dbReference type="PANTHER" id="PTHR45080">
    <property type="entry name" value="CONTACTIN 5"/>
    <property type="match status" value="1"/>
</dbReference>
<dbReference type="GO" id="GO:0050808">
    <property type="term" value="P:synapse organization"/>
    <property type="evidence" value="ECO:0000318"/>
    <property type="project" value="GO_Central"/>
</dbReference>
<dbReference type="FunCoup" id="T1FWM6">
    <property type="interactions" value="45"/>
</dbReference>
<dbReference type="EMBL" id="AMQM01009004">
    <property type="status" value="NOT_ANNOTATED_CDS"/>
    <property type="molecule type" value="Genomic_DNA"/>
</dbReference>
<dbReference type="InterPro" id="IPR013098">
    <property type="entry name" value="Ig_I-set"/>
</dbReference>
<dbReference type="GO" id="GO:0007156">
    <property type="term" value="P:homophilic cell adhesion via plasma membrane adhesion molecules"/>
    <property type="evidence" value="ECO:0000318"/>
    <property type="project" value="GO_Central"/>
</dbReference>
<evidence type="ECO:0000313" key="6">
    <source>
        <dbReference type="EnsemblMetazoa" id="HelroP194990"/>
    </source>
</evidence>
<dbReference type="OMA" id="QNITIEP"/>
<dbReference type="GO" id="GO:0043025">
    <property type="term" value="C:neuronal cell body"/>
    <property type="evidence" value="ECO:0000318"/>
    <property type="project" value="GO_Central"/>
</dbReference>
<dbReference type="GO" id="GO:0030424">
    <property type="term" value="C:axon"/>
    <property type="evidence" value="ECO:0000318"/>
    <property type="project" value="GO_Central"/>
</dbReference>
<dbReference type="InterPro" id="IPR007110">
    <property type="entry name" value="Ig-like_dom"/>
</dbReference>
<dbReference type="GO" id="GO:0008046">
    <property type="term" value="F:axon guidance receptor activity"/>
    <property type="evidence" value="ECO:0000318"/>
    <property type="project" value="GO_Central"/>
</dbReference>
<dbReference type="PANTHER" id="PTHR45080:SF33">
    <property type="entry name" value="IG-LIKE DOMAIN-CONTAINING PROTEIN"/>
    <property type="match status" value="1"/>
</dbReference>
<organism evidence="6 7">
    <name type="scientific">Helobdella robusta</name>
    <name type="common">Californian leech</name>
    <dbReference type="NCBI Taxonomy" id="6412"/>
    <lineage>
        <taxon>Eukaryota</taxon>
        <taxon>Metazoa</taxon>
        <taxon>Spiralia</taxon>
        <taxon>Lophotrochozoa</taxon>
        <taxon>Annelida</taxon>
        <taxon>Clitellata</taxon>
        <taxon>Hirudinea</taxon>
        <taxon>Rhynchobdellida</taxon>
        <taxon>Glossiphoniidae</taxon>
        <taxon>Helobdella</taxon>
    </lineage>
</organism>
<dbReference type="Gene3D" id="2.60.40.10">
    <property type="entry name" value="Immunoglobulins"/>
    <property type="match status" value="3"/>
</dbReference>
<gene>
    <name evidence="6" type="primary">20213221</name>
    <name evidence="5" type="ORF">HELRODRAFT_194990</name>
</gene>
<dbReference type="EnsemblMetazoa" id="HelroT194990">
    <property type="protein sequence ID" value="HelroP194990"/>
    <property type="gene ID" value="HelroG194990"/>
</dbReference>
<dbReference type="OrthoDB" id="5985519at2759"/>
<dbReference type="InterPro" id="IPR003598">
    <property type="entry name" value="Ig_sub2"/>
</dbReference>